<keyword evidence="6" id="KW-1185">Reference proteome</keyword>
<protein>
    <submittedName>
        <fullName evidence="5">Ferredoxin</fullName>
    </submittedName>
</protein>
<dbReference type="AlphaFoldDB" id="A5D5R6"/>
<evidence type="ECO:0000256" key="3">
    <source>
        <dbReference type="ARBA" id="ARBA00023014"/>
    </source>
</evidence>
<evidence type="ECO:0000256" key="1">
    <source>
        <dbReference type="ARBA" id="ARBA00022723"/>
    </source>
</evidence>
<keyword evidence="2" id="KW-0408">Iron</keyword>
<dbReference type="PROSITE" id="PS51379">
    <property type="entry name" value="4FE4S_FER_2"/>
    <property type="match status" value="2"/>
</dbReference>
<dbReference type="InterPro" id="IPR017896">
    <property type="entry name" value="4Fe4S_Fe-S-bd"/>
</dbReference>
<evidence type="ECO:0000256" key="2">
    <source>
        <dbReference type="ARBA" id="ARBA00023004"/>
    </source>
</evidence>
<reference evidence="6" key="1">
    <citation type="journal article" date="2008" name="Genome Res.">
        <title>The genome of Pelotomaculum thermopropionicum reveals niche-associated evolution in anaerobic microbiota.</title>
        <authorList>
            <person name="Kosaka T."/>
            <person name="Kato S."/>
            <person name="Shimoyama T."/>
            <person name="Ishii S."/>
            <person name="Abe T."/>
            <person name="Watanabe K."/>
        </authorList>
    </citation>
    <scope>NUCLEOTIDE SEQUENCE [LARGE SCALE GENOMIC DNA]</scope>
    <source>
        <strain evidence="6">DSM 13744 / JCM 10971 / SI</strain>
    </source>
</reference>
<name>A5D5R6_PELTS</name>
<feature type="domain" description="4Fe-4S ferredoxin-type" evidence="4">
    <location>
        <begin position="37"/>
        <end position="66"/>
    </location>
</feature>
<dbReference type="SUPFAM" id="SSF54862">
    <property type="entry name" value="4Fe-4S ferredoxins"/>
    <property type="match status" value="1"/>
</dbReference>
<dbReference type="HOGENOM" id="CLU_142910_1_0_9"/>
<dbReference type="InterPro" id="IPR017900">
    <property type="entry name" value="4Fe4S_Fe_S_CS"/>
</dbReference>
<dbReference type="EMBL" id="AP009389">
    <property type="protein sequence ID" value="BAF58421.1"/>
    <property type="molecule type" value="Genomic_DNA"/>
</dbReference>
<dbReference type="GO" id="GO:0051536">
    <property type="term" value="F:iron-sulfur cluster binding"/>
    <property type="evidence" value="ECO:0007669"/>
    <property type="project" value="UniProtKB-KW"/>
</dbReference>
<dbReference type="STRING" id="370438.PTH_0240"/>
<dbReference type="PROSITE" id="PS00198">
    <property type="entry name" value="4FE4S_FER_1"/>
    <property type="match status" value="1"/>
</dbReference>
<dbReference type="GO" id="GO:0046872">
    <property type="term" value="F:metal ion binding"/>
    <property type="evidence" value="ECO:0007669"/>
    <property type="project" value="UniProtKB-KW"/>
</dbReference>
<keyword evidence="3" id="KW-0411">Iron-sulfur</keyword>
<evidence type="ECO:0000313" key="6">
    <source>
        <dbReference type="Proteomes" id="UP000006556"/>
    </source>
</evidence>
<gene>
    <name evidence="5" type="ordered locus">PTH_0240</name>
</gene>
<proteinExistence type="predicted"/>
<dbReference type="Proteomes" id="UP000006556">
    <property type="component" value="Chromosome"/>
</dbReference>
<dbReference type="Pfam" id="PF13187">
    <property type="entry name" value="Fer4_9"/>
    <property type="match status" value="1"/>
</dbReference>
<sequence>MAVRVNRSLCNGCGDMAEPMCVAVCPGDLLYRDESNRCAVRDWRDCWDCAACVKECPRQAIEMFLPVQIGGRGSTLTARSGRGRITWKLTRPDGKEEIFEIINQTFNEVK</sequence>
<feature type="domain" description="4Fe-4S ferredoxin-type" evidence="4">
    <location>
        <begin position="1"/>
        <end position="35"/>
    </location>
</feature>
<evidence type="ECO:0000313" key="5">
    <source>
        <dbReference type="EMBL" id="BAF58421.1"/>
    </source>
</evidence>
<dbReference type="Gene3D" id="3.30.70.20">
    <property type="match status" value="1"/>
</dbReference>
<evidence type="ECO:0000259" key="4">
    <source>
        <dbReference type="PROSITE" id="PS51379"/>
    </source>
</evidence>
<dbReference type="KEGG" id="pth:PTH_0240"/>
<organism evidence="5 6">
    <name type="scientific">Pelotomaculum thermopropionicum (strain DSM 13744 / JCM 10971 / SI)</name>
    <dbReference type="NCBI Taxonomy" id="370438"/>
    <lineage>
        <taxon>Bacteria</taxon>
        <taxon>Bacillati</taxon>
        <taxon>Bacillota</taxon>
        <taxon>Clostridia</taxon>
        <taxon>Eubacteriales</taxon>
        <taxon>Desulfotomaculaceae</taxon>
        <taxon>Pelotomaculum</taxon>
    </lineage>
</organism>
<keyword evidence="1" id="KW-0479">Metal-binding</keyword>
<accession>A5D5R6</accession>
<dbReference type="eggNOG" id="COG1146">
    <property type="taxonomic scope" value="Bacteria"/>
</dbReference>